<evidence type="ECO:0000256" key="1">
    <source>
        <dbReference type="SAM" id="SignalP"/>
    </source>
</evidence>
<evidence type="ECO:0000313" key="3">
    <source>
        <dbReference type="Proteomes" id="UP001163846"/>
    </source>
</evidence>
<dbReference type="Proteomes" id="UP001163846">
    <property type="component" value="Unassembled WGS sequence"/>
</dbReference>
<dbReference type="AlphaFoldDB" id="A0AA38PHV6"/>
<protein>
    <submittedName>
        <fullName evidence="2">Uncharacterized protein</fullName>
    </submittedName>
</protein>
<name>A0AA38PHV6_9AGAR</name>
<keyword evidence="1" id="KW-0732">Signal</keyword>
<organism evidence="2 3">
    <name type="scientific">Lentinula raphanica</name>
    <dbReference type="NCBI Taxonomy" id="153919"/>
    <lineage>
        <taxon>Eukaryota</taxon>
        <taxon>Fungi</taxon>
        <taxon>Dikarya</taxon>
        <taxon>Basidiomycota</taxon>
        <taxon>Agaricomycotina</taxon>
        <taxon>Agaricomycetes</taxon>
        <taxon>Agaricomycetidae</taxon>
        <taxon>Agaricales</taxon>
        <taxon>Marasmiineae</taxon>
        <taxon>Omphalotaceae</taxon>
        <taxon>Lentinula</taxon>
    </lineage>
</organism>
<gene>
    <name evidence="2" type="ORF">F5878DRAFT_638253</name>
</gene>
<feature type="signal peptide" evidence="1">
    <location>
        <begin position="1"/>
        <end position="26"/>
    </location>
</feature>
<sequence length="165" mass="18309">MTRSTASRVVILLFLGASIFNPRILAVPTPSPITSTGAHALQSRSPPGQGSRLYLQQSREVERANLVPRNEDELVDALEKLNLGSHDVMSREAMKEMAMKVTQDHVQVIIWKNGGGIPKHVRKIPGFLETMKHNADEAKRKTDGAKDDQLQELHQMAVTVSEYCV</sequence>
<proteinExistence type="predicted"/>
<evidence type="ECO:0000313" key="2">
    <source>
        <dbReference type="EMBL" id="KAJ3843199.1"/>
    </source>
</evidence>
<keyword evidence="3" id="KW-1185">Reference proteome</keyword>
<feature type="chain" id="PRO_5041379796" evidence="1">
    <location>
        <begin position="27"/>
        <end position="165"/>
    </location>
</feature>
<dbReference type="EMBL" id="MU805982">
    <property type="protein sequence ID" value="KAJ3843199.1"/>
    <property type="molecule type" value="Genomic_DNA"/>
</dbReference>
<accession>A0AA38PHV6</accession>
<reference evidence="2" key="1">
    <citation type="submission" date="2022-08" db="EMBL/GenBank/DDBJ databases">
        <authorList>
            <consortium name="DOE Joint Genome Institute"/>
            <person name="Min B."/>
            <person name="Riley R."/>
            <person name="Sierra-Patev S."/>
            <person name="Naranjo-Ortiz M."/>
            <person name="Looney B."/>
            <person name="Konkel Z."/>
            <person name="Slot J.C."/>
            <person name="Sakamoto Y."/>
            <person name="Steenwyk J.L."/>
            <person name="Rokas A."/>
            <person name="Carro J."/>
            <person name="Camarero S."/>
            <person name="Ferreira P."/>
            <person name="Molpeceres G."/>
            <person name="Ruiz-Duenas F.J."/>
            <person name="Serrano A."/>
            <person name="Henrissat B."/>
            <person name="Drula E."/>
            <person name="Hughes K.W."/>
            <person name="Mata J.L."/>
            <person name="Ishikawa N.K."/>
            <person name="Vargas-Isla R."/>
            <person name="Ushijima S."/>
            <person name="Smith C.A."/>
            <person name="Ahrendt S."/>
            <person name="Andreopoulos W."/>
            <person name="He G."/>
            <person name="Labutti K."/>
            <person name="Lipzen A."/>
            <person name="Ng V."/>
            <person name="Sandor L."/>
            <person name="Barry K."/>
            <person name="Martinez A.T."/>
            <person name="Xiao Y."/>
            <person name="Gibbons J.G."/>
            <person name="Terashima K."/>
            <person name="Hibbett D.S."/>
            <person name="Grigoriev I.V."/>
        </authorList>
    </citation>
    <scope>NUCLEOTIDE SEQUENCE</scope>
    <source>
        <strain evidence="2">TFB9207</strain>
    </source>
</reference>
<comment type="caution">
    <text evidence="2">The sequence shown here is derived from an EMBL/GenBank/DDBJ whole genome shotgun (WGS) entry which is preliminary data.</text>
</comment>